<sequence>MEPERLITLHPVVYHMADARNWTSIERHGLLSTSALLDRCGVSGERRDALESSHRPTTVALPNPDGPVFVRDQHPLDQAALAGCLDDLTPEAWYRVLNGRVFFWPTRERLEKMLRAYGRSEQAVFEVDTRALLERHVDKTELSHINSGYASQRYPPARRGRFTFVPLRDYTYSASNKIAEVTVLDLVPDIFEVTLRVTLRQRELAERVLWQAGEAR</sequence>
<name>A0A6J4V576_9DEIN</name>
<dbReference type="Pfam" id="PF22531">
    <property type="entry name" value="DUF7002"/>
    <property type="match status" value="1"/>
</dbReference>
<evidence type="ECO:0000313" key="1">
    <source>
        <dbReference type="EMBL" id="CAA9569860.1"/>
    </source>
</evidence>
<dbReference type="InterPro" id="IPR054271">
    <property type="entry name" value="DUF7002"/>
</dbReference>
<accession>A0A6J4V576</accession>
<dbReference type="AlphaFoldDB" id="A0A6J4V576"/>
<gene>
    <name evidence="1" type="ORF">AVDCRST_MAG86-1659</name>
</gene>
<protein>
    <submittedName>
        <fullName evidence="1">Uncharacterized protein</fullName>
    </submittedName>
</protein>
<reference evidence="1" key="1">
    <citation type="submission" date="2020-02" db="EMBL/GenBank/DDBJ databases">
        <authorList>
            <person name="Meier V. D."/>
        </authorList>
    </citation>
    <scope>NUCLEOTIDE SEQUENCE</scope>
    <source>
        <strain evidence="1">AVDCRST_MAG86</strain>
    </source>
</reference>
<proteinExistence type="predicted"/>
<organism evidence="1">
    <name type="scientific">uncultured Truepera sp</name>
    <dbReference type="NCBI Taxonomy" id="543023"/>
    <lineage>
        <taxon>Bacteria</taxon>
        <taxon>Thermotogati</taxon>
        <taxon>Deinococcota</taxon>
        <taxon>Deinococci</taxon>
        <taxon>Trueperales</taxon>
        <taxon>Trueperaceae</taxon>
        <taxon>Truepera</taxon>
        <taxon>environmental samples</taxon>
    </lineage>
</organism>
<dbReference type="EMBL" id="CADCWP010000110">
    <property type="protein sequence ID" value="CAA9569860.1"/>
    <property type="molecule type" value="Genomic_DNA"/>
</dbReference>